<evidence type="ECO:0000313" key="1">
    <source>
        <dbReference type="EMBL" id="MBS4202132.1"/>
    </source>
</evidence>
<proteinExistence type="predicted"/>
<evidence type="ECO:0000313" key="2">
    <source>
        <dbReference type="Proteomes" id="UP000682713"/>
    </source>
</evidence>
<sequence>MEELKQAVRSWVENNENDVIKLIQDLVSHNTVNQVLTGTEKGAQLFLSEVLNNMGLEVDVFTPEDVPGLKEHPAYFPGKDYSERPNVVATMKGSGGGKSLIFSSHMDTTVAASGWEKDPWTPVIENGKLYGLGTFDMKGGLVASIMAIRCIQELGLQVKGDLLVESVVDEEFGGANGTLASRVKGYNPDAAIIPEPTNMVVCPGTHGGALWRVTFTGNTGMSFSGETILNPVNIAAKFIVFLEEYEKERQQKGGPAPYFEDDHILPVMVTRLEAGDMTAPLCDSGPTECYVDIWVECHPRVSEEELKKEILDGFRAKYEQEYDSWNELVFTKVIRFLPGSEVEPDFPLVNLLSEITKEVTDQKYGDVTGAPFACDAFMFNEYTDTPAIVMGPVGANAHAPDEHLDIPELLKLVEVYTLTALQWCGYVRNA</sequence>
<dbReference type="AlphaFoldDB" id="A0A942TTU3"/>
<protein>
    <submittedName>
        <fullName evidence="1">M20/M25/M40 family metallo-hydrolase</fullName>
    </submittedName>
</protein>
<dbReference type="InterPro" id="IPR050072">
    <property type="entry name" value="Peptidase_M20A"/>
</dbReference>
<dbReference type="GO" id="GO:0016787">
    <property type="term" value="F:hydrolase activity"/>
    <property type="evidence" value="ECO:0007669"/>
    <property type="project" value="InterPro"/>
</dbReference>
<dbReference type="Gene3D" id="3.40.630.10">
    <property type="entry name" value="Zn peptidases"/>
    <property type="match status" value="1"/>
</dbReference>
<dbReference type="SUPFAM" id="SSF53187">
    <property type="entry name" value="Zn-dependent exopeptidases"/>
    <property type="match status" value="1"/>
</dbReference>
<dbReference type="PANTHER" id="PTHR43808">
    <property type="entry name" value="ACETYLORNITHINE DEACETYLASE"/>
    <property type="match status" value="1"/>
</dbReference>
<dbReference type="InterPro" id="IPR002933">
    <property type="entry name" value="Peptidase_M20"/>
</dbReference>
<accession>A0A942TTU3</accession>
<dbReference type="EMBL" id="JAGYPJ010000001">
    <property type="protein sequence ID" value="MBS4202132.1"/>
    <property type="molecule type" value="Genomic_DNA"/>
</dbReference>
<dbReference type="PANTHER" id="PTHR43808:SF25">
    <property type="entry name" value="PEPTIDASE M20 DIMERISATION DOMAIN-CONTAINING PROTEIN"/>
    <property type="match status" value="1"/>
</dbReference>
<reference evidence="1 2" key="1">
    <citation type="submission" date="2021-05" db="EMBL/GenBank/DDBJ databases">
        <title>Novel Bacillus species.</title>
        <authorList>
            <person name="Liu G."/>
        </authorList>
    </citation>
    <scope>NUCLEOTIDE SEQUENCE [LARGE SCALE GENOMIC DNA]</scope>
    <source>
        <strain evidence="1 2">FJAT-49732</strain>
    </source>
</reference>
<dbReference type="Proteomes" id="UP000682713">
    <property type="component" value="Unassembled WGS sequence"/>
</dbReference>
<dbReference type="Pfam" id="PF01546">
    <property type="entry name" value="Peptidase_M20"/>
    <property type="match status" value="1"/>
</dbReference>
<comment type="caution">
    <text evidence="1">The sequence shown here is derived from an EMBL/GenBank/DDBJ whole genome shotgun (WGS) entry which is preliminary data.</text>
</comment>
<keyword evidence="2" id="KW-1185">Reference proteome</keyword>
<name>A0A942TTU3_9BACI</name>
<organism evidence="1 2">
    <name type="scientific">Lederbergia citrisecunda</name>
    <dbReference type="NCBI Taxonomy" id="2833583"/>
    <lineage>
        <taxon>Bacteria</taxon>
        <taxon>Bacillati</taxon>
        <taxon>Bacillota</taxon>
        <taxon>Bacilli</taxon>
        <taxon>Bacillales</taxon>
        <taxon>Bacillaceae</taxon>
        <taxon>Lederbergia</taxon>
    </lineage>
</organism>
<gene>
    <name evidence="1" type="ORF">KHA93_21210</name>
</gene>
<dbReference type="RefSeq" id="WP_213112535.1">
    <property type="nucleotide sequence ID" value="NZ_JAGYPJ010000001.1"/>
</dbReference>
<dbReference type="Gene3D" id="3.30.70.360">
    <property type="match status" value="1"/>
</dbReference>